<keyword evidence="3" id="KW-1185">Reference proteome</keyword>
<dbReference type="STRING" id="489703.SAMN04488038_11377"/>
<feature type="compositionally biased region" description="Basic and acidic residues" evidence="1">
    <location>
        <begin position="82"/>
        <end position="94"/>
    </location>
</feature>
<proteinExistence type="predicted"/>
<evidence type="ECO:0000313" key="2">
    <source>
        <dbReference type="EMBL" id="SEQ97638.1"/>
    </source>
</evidence>
<evidence type="ECO:0000313" key="3">
    <source>
        <dbReference type="Proteomes" id="UP000199233"/>
    </source>
</evidence>
<evidence type="ECO:0000256" key="1">
    <source>
        <dbReference type="SAM" id="MobiDB-lite"/>
    </source>
</evidence>
<protein>
    <submittedName>
        <fullName evidence="2">Uncharacterized protein</fullName>
    </submittedName>
</protein>
<name>A0A1H9KEX5_9GAMM</name>
<sequence length="94" mass="9439">MKNANSHPPAANAANLSKGAAPRPASAQNGSAPPSTTPRIQGNPKDTAQETHHQVTAKKAVDQPSPGTAARPGTLGLAAGGKSDKSAKPQEKRS</sequence>
<organism evidence="2 3">
    <name type="scientific">Solimonas aquatica</name>
    <dbReference type="NCBI Taxonomy" id="489703"/>
    <lineage>
        <taxon>Bacteria</taxon>
        <taxon>Pseudomonadati</taxon>
        <taxon>Pseudomonadota</taxon>
        <taxon>Gammaproteobacteria</taxon>
        <taxon>Nevskiales</taxon>
        <taxon>Nevskiaceae</taxon>
        <taxon>Solimonas</taxon>
    </lineage>
</organism>
<feature type="compositionally biased region" description="Low complexity" evidence="1">
    <location>
        <begin position="1"/>
        <end position="15"/>
    </location>
</feature>
<feature type="region of interest" description="Disordered" evidence="1">
    <location>
        <begin position="1"/>
        <end position="94"/>
    </location>
</feature>
<reference evidence="2 3" key="1">
    <citation type="submission" date="2016-10" db="EMBL/GenBank/DDBJ databases">
        <authorList>
            <person name="de Groot N.N."/>
        </authorList>
    </citation>
    <scope>NUCLEOTIDE SEQUENCE [LARGE SCALE GENOMIC DNA]</scope>
    <source>
        <strain evidence="2 3">DSM 25927</strain>
    </source>
</reference>
<dbReference type="EMBL" id="FOFS01000013">
    <property type="protein sequence ID" value="SEQ97638.1"/>
    <property type="molecule type" value="Genomic_DNA"/>
</dbReference>
<dbReference type="AlphaFoldDB" id="A0A1H9KEX5"/>
<accession>A0A1H9KEX5</accession>
<gene>
    <name evidence="2" type="ORF">SAMN04488038_11377</name>
</gene>
<dbReference type="RefSeq" id="WP_093288571.1">
    <property type="nucleotide sequence ID" value="NZ_FOFS01000013.1"/>
</dbReference>
<dbReference type="Proteomes" id="UP000199233">
    <property type="component" value="Unassembled WGS sequence"/>
</dbReference>
<feature type="compositionally biased region" description="Polar residues" evidence="1">
    <location>
        <begin position="26"/>
        <end position="46"/>
    </location>
</feature>